<accession>A0A9N8HP72</accession>
<dbReference type="AlphaFoldDB" id="A0A9N8HP72"/>
<organism evidence="1 2">
    <name type="scientific">Seminavis robusta</name>
    <dbReference type="NCBI Taxonomy" id="568900"/>
    <lineage>
        <taxon>Eukaryota</taxon>
        <taxon>Sar</taxon>
        <taxon>Stramenopiles</taxon>
        <taxon>Ochrophyta</taxon>
        <taxon>Bacillariophyta</taxon>
        <taxon>Bacillariophyceae</taxon>
        <taxon>Bacillariophycidae</taxon>
        <taxon>Naviculales</taxon>
        <taxon>Naviculaceae</taxon>
        <taxon>Seminavis</taxon>
    </lineage>
</organism>
<sequence>MVTPENNKVERRNAALLLSRYRQCLVHHSKDASSQNDYLAWSKPQALEFLRRHRLDPVVPVPDDSVVVKLAEEMIDIIDAAHTLVKLEDKDLASAMFWFLYGKRESPHLEAVSEKLKGRISQIKLKVEPQISSGLLLDALSEWEPPTSTDHHMFNSFTQLMSEWLTCHGALTGECHLNWDVHNTLYQVARVYDHNVLQPYRDRDRVGAIGCKAHYGGQTIYFQALRAWCGDEILSPTGREYFNPFVGVAWCLAGPKDEHHLQFLDSFRSPPVFETIWTETSAAFDVVLALLTENRRALDMEGTLPEYRALGTKWNDVGWNSLS</sequence>
<protein>
    <submittedName>
        <fullName evidence="1">Uncharacterized protein</fullName>
    </submittedName>
</protein>
<dbReference type="Proteomes" id="UP001153069">
    <property type="component" value="Unassembled WGS sequence"/>
</dbReference>
<name>A0A9N8HP72_9STRA</name>
<gene>
    <name evidence="1" type="ORF">SEMRO_1060_G236630.1</name>
</gene>
<keyword evidence="2" id="KW-1185">Reference proteome</keyword>
<dbReference type="EMBL" id="CAICTM010001058">
    <property type="protein sequence ID" value="CAB9519942.1"/>
    <property type="molecule type" value="Genomic_DNA"/>
</dbReference>
<proteinExistence type="predicted"/>
<reference evidence="1" key="1">
    <citation type="submission" date="2020-06" db="EMBL/GenBank/DDBJ databases">
        <authorList>
            <consortium name="Plant Systems Biology data submission"/>
        </authorList>
    </citation>
    <scope>NUCLEOTIDE SEQUENCE</scope>
    <source>
        <strain evidence="1">D6</strain>
    </source>
</reference>
<comment type="caution">
    <text evidence="1">The sequence shown here is derived from an EMBL/GenBank/DDBJ whole genome shotgun (WGS) entry which is preliminary data.</text>
</comment>
<evidence type="ECO:0000313" key="1">
    <source>
        <dbReference type="EMBL" id="CAB9519942.1"/>
    </source>
</evidence>
<evidence type="ECO:0000313" key="2">
    <source>
        <dbReference type="Proteomes" id="UP001153069"/>
    </source>
</evidence>